<evidence type="ECO:0000313" key="3">
    <source>
        <dbReference type="Proteomes" id="UP000053424"/>
    </source>
</evidence>
<dbReference type="PANTHER" id="PTHR43283">
    <property type="entry name" value="BETA-LACTAMASE-RELATED"/>
    <property type="match status" value="1"/>
</dbReference>
<dbReference type="OrthoDB" id="428260at2759"/>
<proteinExistence type="predicted"/>
<accession>A0A0C3CBH3</accession>
<protein>
    <recommendedName>
        <fullName evidence="1">Beta-lactamase-related domain-containing protein</fullName>
    </recommendedName>
</protein>
<reference evidence="2 3" key="1">
    <citation type="submission" date="2014-04" db="EMBL/GenBank/DDBJ databases">
        <authorList>
            <consortium name="DOE Joint Genome Institute"/>
            <person name="Kuo A."/>
            <person name="Gay G."/>
            <person name="Dore J."/>
            <person name="Kohler A."/>
            <person name="Nagy L.G."/>
            <person name="Floudas D."/>
            <person name="Copeland A."/>
            <person name="Barry K.W."/>
            <person name="Cichocki N."/>
            <person name="Veneault-Fourrey C."/>
            <person name="LaButti K."/>
            <person name="Lindquist E.A."/>
            <person name="Lipzen A."/>
            <person name="Lundell T."/>
            <person name="Morin E."/>
            <person name="Murat C."/>
            <person name="Sun H."/>
            <person name="Tunlid A."/>
            <person name="Henrissat B."/>
            <person name="Grigoriev I.V."/>
            <person name="Hibbett D.S."/>
            <person name="Martin F."/>
            <person name="Nordberg H.P."/>
            <person name="Cantor M.N."/>
            <person name="Hua S.X."/>
        </authorList>
    </citation>
    <scope>NUCLEOTIDE SEQUENCE [LARGE SCALE GENOMIC DNA]</scope>
    <source>
        <strain evidence="3">h7</strain>
    </source>
</reference>
<organism evidence="2 3">
    <name type="scientific">Hebeloma cylindrosporum</name>
    <dbReference type="NCBI Taxonomy" id="76867"/>
    <lineage>
        <taxon>Eukaryota</taxon>
        <taxon>Fungi</taxon>
        <taxon>Dikarya</taxon>
        <taxon>Basidiomycota</taxon>
        <taxon>Agaricomycotina</taxon>
        <taxon>Agaricomycetes</taxon>
        <taxon>Agaricomycetidae</taxon>
        <taxon>Agaricales</taxon>
        <taxon>Agaricineae</taxon>
        <taxon>Hymenogastraceae</taxon>
        <taxon>Hebeloma</taxon>
    </lineage>
</organism>
<gene>
    <name evidence="2" type="ORF">M413DRAFT_445541</name>
</gene>
<dbReference type="InterPro" id="IPR012338">
    <property type="entry name" value="Beta-lactam/transpept-like"/>
</dbReference>
<sequence>MISLSSQTRAILDGLLSQAIADGKVPGAVFAAASAHGELYSGAAGLKSFGDPAAGNLDENSVFWTCSMTKLVVTLALLQLIEKRILDDEAPVETIIPEVADPVIVDDILSDSSGYKPAKGKILIKHLLNHTSGLYLSKVGRATPDDLPPAYTAEPYKGNHTVAQFFELIRAGFPGVPLAFEPGTNWAYGYGYDIAAFVVERVTGKSIEEYCKELIFGPLDMDASFHLTASRRERLVKLTYRQKDGRLEKWADQLGVIEQDPEKLGVLLGGIGLYSTMKSYLSLLRHLLLVLDGQAINPILSRKTVANLFKPSLSPHMSKSVVEYTGWIDTQFGHALCIANSDWPRRRRKGSGFWFGWAGTYYFMDPTTGIAVVYGTQLMPGRDLEVERLWGQLEEALYSGLEA</sequence>
<dbReference type="InterPro" id="IPR001466">
    <property type="entry name" value="Beta-lactam-related"/>
</dbReference>
<name>A0A0C3CBH3_HEBCY</name>
<dbReference type="EMBL" id="KN831780">
    <property type="protein sequence ID" value="KIM41569.1"/>
    <property type="molecule type" value="Genomic_DNA"/>
</dbReference>
<reference evidence="3" key="2">
    <citation type="submission" date="2015-01" db="EMBL/GenBank/DDBJ databases">
        <title>Evolutionary Origins and Diversification of the Mycorrhizal Mutualists.</title>
        <authorList>
            <consortium name="DOE Joint Genome Institute"/>
            <consortium name="Mycorrhizal Genomics Consortium"/>
            <person name="Kohler A."/>
            <person name="Kuo A."/>
            <person name="Nagy L.G."/>
            <person name="Floudas D."/>
            <person name="Copeland A."/>
            <person name="Barry K.W."/>
            <person name="Cichocki N."/>
            <person name="Veneault-Fourrey C."/>
            <person name="LaButti K."/>
            <person name="Lindquist E.A."/>
            <person name="Lipzen A."/>
            <person name="Lundell T."/>
            <person name="Morin E."/>
            <person name="Murat C."/>
            <person name="Riley R."/>
            <person name="Ohm R."/>
            <person name="Sun H."/>
            <person name="Tunlid A."/>
            <person name="Henrissat B."/>
            <person name="Grigoriev I.V."/>
            <person name="Hibbett D.S."/>
            <person name="Martin F."/>
        </authorList>
    </citation>
    <scope>NUCLEOTIDE SEQUENCE [LARGE SCALE GENOMIC DNA]</scope>
    <source>
        <strain evidence="3">h7</strain>
    </source>
</reference>
<evidence type="ECO:0000259" key="1">
    <source>
        <dbReference type="Pfam" id="PF00144"/>
    </source>
</evidence>
<evidence type="ECO:0000313" key="2">
    <source>
        <dbReference type="EMBL" id="KIM41569.1"/>
    </source>
</evidence>
<dbReference type="Proteomes" id="UP000053424">
    <property type="component" value="Unassembled WGS sequence"/>
</dbReference>
<dbReference type="SUPFAM" id="SSF56601">
    <property type="entry name" value="beta-lactamase/transpeptidase-like"/>
    <property type="match status" value="1"/>
</dbReference>
<dbReference type="AlphaFoldDB" id="A0A0C3CBH3"/>
<dbReference type="PANTHER" id="PTHR43283:SF3">
    <property type="entry name" value="BETA-LACTAMASE FAMILY PROTEIN (AFU_ORTHOLOGUE AFUA_5G07500)"/>
    <property type="match status" value="1"/>
</dbReference>
<dbReference type="STRING" id="686832.A0A0C3CBH3"/>
<feature type="domain" description="Beta-lactamase-related" evidence="1">
    <location>
        <begin position="13"/>
        <end position="383"/>
    </location>
</feature>
<dbReference type="HOGENOM" id="CLU_020027_11_1_1"/>
<keyword evidence="3" id="KW-1185">Reference proteome</keyword>
<dbReference type="Gene3D" id="3.40.710.10">
    <property type="entry name" value="DD-peptidase/beta-lactamase superfamily"/>
    <property type="match status" value="1"/>
</dbReference>
<dbReference type="Pfam" id="PF00144">
    <property type="entry name" value="Beta-lactamase"/>
    <property type="match status" value="1"/>
</dbReference>
<dbReference type="InterPro" id="IPR050789">
    <property type="entry name" value="Diverse_Enzym_Activities"/>
</dbReference>